<reference evidence="3 4" key="1">
    <citation type="submission" date="2019-03" db="EMBL/GenBank/DDBJ databases">
        <title>Deep-cultivation of Planctomycetes and their phenomic and genomic characterization uncovers novel biology.</title>
        <authorList>
            <person name="Wiegand S."/>
            <person name="Jogler M."/>
            <person name="Boedeker C."/>
            <person name="Pinto D."/>
            <person name="Vollmers J."/>
            <person name="Rivas-Marin E."/>
            <person name="Kohn T."/>
            <person name="Peeters S.H."/>
            <person name="Heuer A."/>
            <person name="Rast P."/>
            <person name="Oberbeckmann S."/>
            <person name="Bunk B."/>
            <person name="Jeske O."/>
            <person name="Meyerdierks A."/>
            <person name="Storesund J.E."/>
            <person name="Kallscheuer N."/>
            <person name="Luecker S."/>
            <person name="Lage O.M."/>
            <person name="Pohl T."/>
            <person name="Merkel B.J."/>
            <person name="Hornburger P."/>
            <person name="Mueller R.-W."/>
            <person name="Bruemmer F."/>
            <person name="Labrenz M."/>
            <person name="Spormann A.M."/>
            <person name="Op den Camp H."/>
            <person name="Overmann J."/>
            <person name="Amann R."/>
            <person name="Jetten M.S.M."/>
            <person name="Mascher T."/>
            <person name="Medema M.H."/>
            <person name="Devos D.P."/>
            <person name="Kaster A.-K."/>
            <person name="Ovreas L."/>
            <person name="Rohde M."/>
            <person name="Galperin M.Y."/>
            <person name="Jogler C."/>
        </authorList>
    </citation>
    <scope>NUCLEOTIDE SEQUENCE [LARGE SCALE GENOMIC DNA]</scope>
    <source>
        <strain evidence="3 4">Enr10</strain>
    </source>
</reference>
<name>A0A517QB34_9PLAN</name>
<keyword evidence="2" id="KW-1133">Transmembrane helix</keyword>
<sequence>MDHTPKETDSAAVKSADTPDASPDSPPPRRRRFGRWIKAILLLLFLLLFPMIIATYHDCAICGMKHTEWRMIGVGWLLSSRNRLNPCSEWYRDQVEPEHQHVWARVPYAEGLDIFGWKVGMFQFGSLASGPFNWLMLGHQRQLAIYQRAPDPAQARTLFLKLARFEKGNTTARHNQDEIFTRLNTWIESGLKGPWPFQEGEFETSRSASPFRK</sequence>
<dbReference type="Proteomes" id="UP000315647">
    <property type="component" value="Chromosome"/>
</dbReference>
<feature type="region of interest" description="Disordered" evidence="1">
    <location>
        <begin position="1"/>
        <end position="29"/>
    </location>
</feature>
<organism evidence="3 4">
    <name type="scientific">Gimesia panareensis</name>
    <dbReference type="NCBI Taxonomy" id="2527978"/>
    <lineage>
        <taxon>Bacteria</taxon>
        <taxon>Pseudomonadati</taxon>
        <taxon>Planctomycetota</taxon>
        <taxon>Planctomycetia</taxon>
        <taxon>Planctomycetales</taxon>
        <taxon>Planctomycetaceae</taxon>
        <taxon>Gimesia</taxon>
    </lineage>
</organism>
<keyword evidence="2" id="KW-0472">Membrane</keyword>
<keyword evidence="2" id="KW-0812">Transmembrane</keyword>
<evidence type="ECO:0000313" key="3">
    <source>
        <dbReference type="EMBL" id="QDT28838.1"/>
    </source>
</evidence>
<keyword evidence="4" id="KW-1185">Reference proteome</keyword>
<dbReference type="AlphaFoldDB" id="A0A517QB34"/>
<dbReference type="EMBL" id="CP037421">
    <property type="protein sequence ID" value="QDT28838.1"/>
    <property type="molecule type" value="Genomic_DNA"/>
</dbReference>
<proteinExistence type="predicted"/>
<evidence type="ECO:0000313" key="4">
    <source>
        <dbReference type="Proteomes" id="UP000315647"/>
    </source>
</evidence>
<gene>
    <name evidence="3" type="ORF">Enr10x_41840</name>
</gene>
<protein>
    <submittedName>
        <fullName evidence="3">Uncharacterized protein</fullName>
    </submittedName>
</protein>
<evidence type="ECO:0000256" key="1">
    <source>
        <dbReference type="SAM" id="MobiDB-lite"/>
    </source>
</evidence>
<feature type="transmembrane region" description="Helical" evidence="2">
    <location>
        <begin position="36"/>
        <end position="56"/>
    </location>
</feature>
<evidence type="ECO:0000256" key="2">
    <source>
        <dbReference type="SAM" id="Phobius"/>
    </source>
</evidence>
<accession>A0A517QB34</accession>